<dbReference type="InterPro" id="IPR036397">
    <property type="entry name" value="RNaseH_sf"/>
</dbReference>
<name>A0A6M8HWQ9_9PROT</name>
<dbReference type="InterPro" id="IPR009057">
    <property type="entry name" value="Homeodomain-like_sf"/>
</dbReference>
<dbReference type="Proteomes" id="UP000500767">
    <property type="component" value="Plasmid unnamed1"/>
</dbReference>
<dbReference type="PANTHER" id="PTHR35004">
    <property type="entry name" value="TRANSPOSASE RV3428C-RELATED"/>
    <property type="match status" value="1"/>
</dbReference>
<dbReference type="AlphaFoldDB" id="A0A6M8HWQ9"/>
<evidence type="ECO:0000259" key="2">
    <source>
        <dbReference type="PROSITE" id="PS50994"/>
    </source>
</evidence>
<organism evidence="3 4">
    <name type="scientific">Lichenicola cladoniae</name>
    <dbReference type="NCBI Taxonomy" id="1484109"/>
    <lineage>
        <taxon>Bacteria</taxon>
        <taxon>Pseudomonadati</taxon>
        <taxon>Pseudomonadota</taxon>
        <taxon>Alphaproteobacteria</taxon>
        <taxon>Acetobacterales</taxon>
        <taxon>Acetobacteraceae</taxon>
        <taxon>Lichenicola</taxon>
    </lineage>
</organism>
<evidence type="ECO:0000313" key="3">
    <source>
        <dbReference type="EMBL" id="QKE92973.1"/>
    </source>
</evidence>
<feature type="compositionally biased region" description="Polar residues" evidence="1">
    <location>
        <begin position="428"/>
        <end position="443"/>
    </location>
</feature>
<dbReference type="KEGG" id="lck:HN018_22450"/>
<geneLocation type="plasmid" evidence="3 4">
    <name>unnamed1</name>
</geneLocation>
<dbReference type="SUPFAM" id="SSF46689">
    <property type="entry name" value="Homeodomain-like"/>
    <property type="match status" value="1"/>
</dbReference>
<dbReference type="NCBIfam" id="NF033594">
    <property type="entry name" value="transpos_ISNCY_2"/>
    <property type="match status" value="1"/>
</dbReference>
<dbReference type="GO" id="GO:0003676">
    <property type="term" value="F:nucleic acid binding"/>
    <property type="evidence" value="ECO:0007669"/>
    <property type="project" value="InterPro"/>
</dbReference>
<proteinExistence type="predicted"/>
<feature type="domain" description="Integrase catalytic" evidence="2">
    <location>
        <begin position="124"/>
        <end position="310"/>
    </location>
</feature>
<dbReference type="InterPro" id="IPR047797">
    <property type="entry name" value="ISNCY_transpos"/>
</dbReference>
<reference evidence="3 4" key="1">
    <citation type="journal article" date="2014" name="World J. Microbiol. Biotechnol.">
        <title>Biodiversity and physiological characteristics of Antarctic and Arctic lichens-associated bacteria.</title>
        <authorList>
            <person name="Lee Y.M."/>
            <person name="Kim E.H."/>
            <person name="Lee H.K."/>
            <person name="Hong S.G."/>
        </authorList>
    </citation>
    <scope>NUCLEOTIDE SEQUENCE [LARGE SCALE GENOMIC DNA]</scope>
    <source>
        <strain evidence="3 4">PAMC 26569</strain>
        <plasmid evidence="3">unnamed1</plasmid>
    </source>
</reference>
<dbReference type="InterPro" id="IPR012337">
    <property type="entry name" value="RNaseH-like_sf"/>
</dbReference>
<dbReference type="Pfam" id="PF13551">
    <property type="entry name" value="HTH_29"/>
    <property type="match status" value="1"/>
</dbReference>
<sequence>MSKLEFDRLEVLLGVQSGRLRVEDACTLMGLSRRQVFRLLQGLRDDGAPSLVSRRRGRPSNHRLPDAVRQLAVTLVRERYCDFGPTLAAEKLAELHGCKVSRETVRQWMMADGIWTDRRHRLPSPHQPRRRRDCLGELIQIDGSEHAWFENRGPTCTLLAFVDDATSRLMLLRFVVSESAFSYFTATRAYVEAHGKPVAFYSDKHGIFRVNRKTATGDEITQFGRGLCALNIDIICANSPQAKGRVERAFGTLQDRLVKELRLAGIGTMETANAWLPGFIASYNARFARSPANAKDLHRPAPADDVLDEALAWREVRAVSANLTLHYDRMMLILEPTPQTRALARKQVEVVNYPDGRFAVRHAGVDLAFRLFDKFAVVRPGEIIENKRLGEALAYVQAQQAAYPTNQRRGATGRARPPNNLEAPGVPTRNSIRSGAISTLQAE</sequence>
<dbReference type="PROSITE" id="PS50994">
    <property type="entry name" value="INTEGRASE"/>
    <property type="match status" value="1"/>
</dbReference>
<dbReference type="InterPro" id="IPR001584">
    <property type="entry name" value="Integrase_cat-core"/>
</dbReference>
<feature type="region of interest" description="Disordered" evidence="1">
    <location>
        <begin position="404"/>
        <end position="443"/>
    </location>
</feature>
<dbReference type="GO" id="GO:0015074">
    <property type="term" value="P:DNA integration"/>
    <property type="evidence" value="ECO:0007669"/>
    <property type="project" value="InterPro"/>
</dbReference>
<dbReference type="EMBL" id="CP053709">
    <property type="protein sequence ID" value="QKE92973.1"/>
    <property type="molecule type" value="Genomic_DNA"/>
</dbReference>
<evidence type="ECO:0000313" key="4">
    <source>
        <dbReference type="Proteomes" id="UP000500767"/>
    </source>
</evidence>
<protein>
    <submittedName>
        <fullName evidence="3">ISNCY family transposase</fullName>
    </submittedName>
</protein>
<keyword evidence="3" id="KW-0614">Plasmid</keyword>
<evidence type="ECO:0000256" key="1">
    <source>
        <dbReference type="SAM" id="MobiDB-lite"/>
    </source>
</evidence>
<keyword evidence="4" id="KW-1185">Reference proteome</keyword>
<accession>A0A6M8HWQ9</accession>
<dbReference type="Gene3D" id="3.30.420.10">
    <property type="entry name" value="Ribonuclease H-like superfamily/Ribonuclease H"/>
    <property type="match status" value="1"/>
</dbReference>
<dbReference type="PANTHER" id="PTHR35004:SF7">
    <property type="entry name" value="INTEGRASE PROTEIN"/>
    <property type="match status" value="1"/>
</dbReference>
<gene>
    <name evidence="3" type="ORF">HN018_22450</name>
</gene>
<dbReference type="SUPFAM" id="SSF53098">
    <property type="entry name" value="Ribonuclease H-like"/>
    <property type="match status" value="1"/>
</dbReference>